<evidence type="ECO:0000313" key="2">
    <source>
        <dbReference type="EMBL" id="EDO17373.1"/>
    </source>
</evidence>
<evidence type="ECO:0000313" key="3">
    <source>
        <dbReference type="Proteomes" id="UP000000267"/>
    </source>
</evidence>
<proteinExistence type="predicted"/>
<dbReference type="PhylomeDB" id="A7TK27"/>
<dbReference type="AlphaFoldDB" id="A7TK27"/>
<dbReference type="RefSeq" id="XP_001645231.1">
    <property type="nucleotide sequence ID" value="XM_001645181.1"/>
</dbReference>
<keyword evidence="1" id="KW-1133">Transmembrane helix</keyword>
<dbReference type="KEGG" id="vpo:Kpol_1060p29"/>
<sequence>MVIGLPNKKCFCWICLDESSFDSSWIRHECGCNLQLHKKCYMKWLYNLNKKQMNERLSVYDQGVSLDSDLTSRMFYLVDGHLDFCRELSTAEIITSIPVVGVPLFSILCIPLLTGLTTFGIKYLVKLIFSYVPLKPPITHAECPQCKKYIETRAITFRSRSIVLELYYQLKRMIRTGTVLVAVTLSTLNLGKWWFKLGLWQLRKIFPEDVLRVLLDISTTKALDVYSETINGLISVPNSSKFLIFGFPLYLFSLTDNYSVLNKWRWLWSLVATIRVSYYDSSSSSVMYNIFSSFSLLIWSYSNFISPLVEYKYKELVARASPYYLDSIAKYQGDNNRSQRYSDILIKSSWYDNLFDSIIWPVCGSLLGNKLLRCFLWLRRNKIISWDPDMAPNLFSMLCKLVGCAVVAMSAQGLKYYMSYKRMKELRELQSSILDTM</sequence>
<evidence type="ECO:0008006" key="4">
    <source>
        <dbReference type="Google" id="ProtNLM"/>
    </source>
</evidence>
<evidence type="ECO:0000256" key="1">
    <source>
        <dbReference type="SAM" id="Phobius"/>
    </source>
</evidence>
<organism evidence="3">
    <name type="scientific">Vanderwaltozyma polyspora (strain ATCC 22028 / DSM 70294 / BCRC 21397 / CBS 2163 / NBRC 10782 / NRRL Y-8283 / UCD 57-17)</name>
    <name type="common">Kluyveromyces polysporus</name>
    <dbReference type="NCBI Taxonomy" id="436907"/>
    <lineage>
        <taxon>Eukaryota</taxon>
        <taxon>Fungi</taxon>
        <taxon>Dikarya</taxon>
        <taxon>Ascomycota</taxon>
        <taxon>Saccharomycotina</taxon>
        <taxon>Saccharomycetes</taxon>
        <taxon>Saccharomycetales</taxon>
        <taxon>Saccharomycetaceae</taxon>
        <taxon>Vanderwaltozyma</taxon>
    </lineage>
</organism>
<name>A7TK27_VANPO</name>
<keyword evidence="1" id="KW-0472">Membrane</keyword>
<accession>A7TK27</accession>
<keyword evidence="3" id="KW-1185">Reference proteome</keyword>
<dbReference type="EMBL" id="DS480405">
    <property type="protein sequence ID" value="EDO17373.1"/>
    <property type="molecule type" value="Genomic_DNA"/>
</dbReference>
<reference evidence="2 3" key="1">
    <citation type="journal article" date="2007" name="Proc. Natl. Acad. Sci. U.S.A.">
        <title>Independent sorting-out of thousands of duplicated gene pairs in two yeast species descended from a whole-genome duplication.</title>
        <authorList>
            <person name="Scannell D.R."/>
            <person name="Frank A.C."/>
            <person name="Conant G.C."/>
            <person name="Byrne K.P."/>
            <person name="Woolfit M."/>
            <person name="Wolfe K.H."/>
        </authorList>
    </citation>
    <scope>NUCLEOTIDE SEQUENCE [LARGE SCALE GENOMIC DNA]</scope>
    <source>
        <strain evidence="3">ATCC 22028 / DSM 70294 / BCRC 21397 / CBS 2163 / NBRC 10782 / NRRL Y-8283 / UCD 57-17</strain>
    </source>
</reference>
<dbReference type="OrthoDB" id="4070369at2759"/>
<protein>
    <recommendedName>
        <fullName evidence="4">RING-CH-type domain-containing protein</fullName>
    </recommendedName>
</protein>
<dbReference type="HOGENOM" id="CLU_636401_0_0_1"/>
<dbReference type="GeneID" id="5545590"/>
<dbReference type="FunCoup" id="A7TK27">
    <property type="interactions" value="37"/>
</dbReference>
<dbReference type="OMA" id="WICLEES"/>
<dbReference type="Proteomes" id="UP000000267">
    <property type="component" value="Unassembled WGS sequence"/>
</dbReference>
<dbReference type="STRING" id="436907.A7TK27"/>
<dbReference type="InParanoid" id="A7TK27"/>
<gene>
    <name evidence="2" type="ORF">Kpol_1060p29</name>
</gene>
<dbReference type="eggNOG" id="ENOG502RQF8">
    <property type="taxonomic scope" value="Eukaryota"/>
</dbReference>
<keyword evidence="1" id="KW-0812">Transmembrane</keyword>
<feature type="transmembrane region" description="Helical" evidence="1">
    <location>
        <begin position="104"/>
        <end position="125"/>
    </location>
</feature>